<protein>
    <submittedName>
        <fullName evidence="2">Thioredoxin family protein</fullName>
    </submittedName>
</protein>
<organism evidence="2 3">
    <name type="scientific">Stutzerimonas stutzeri</name>
    <name type="common">Pseudomonas stutzeri</name>
    <dbReference type="NCBI Taxonomy" id="316"/>
    <lineage>
        <taxon>Bacteria</taxon>
        <taxon>Pseudomonadati</taxon>
        <taxon>Pseudomonadota</taxon>
        <taxon>Gammaproteobacteria</taxon>
        <taxon>Pseudomonadales</taxon>
        <taxon>Pseudomonadaceae</taxon>
        <taxon>Stutzerimonas</taxon>
    </lineage>
</organism>
<sequence>MEMTEHYANIEPSRAEVDALEGPVLLEFGTAWCGHCRAAQLLIGKALTDRSGIRHLKIEDGPGRPLGRSFRVKLWPTLILLDRGQELGRVVRPQDVQAIQHALGATGRD</sequence>
<feature type="domain" description="Thioredoxin" evidence="1">
    <location>
        <begin position="16"/>
        <end position="102"/>
    </location>
</feature>
<evidence type="ECO:0000313" key="3">
    <source>
        <dbReference type="Proteomes" id="UP001158500"/>
    </source>
</evidence>
<gene>
    <name evidence="2" type="ORF">N5C32_00445</name>
</gene>
<evidence type="ECO:0000259" key="1">
    <source>
        <dbReference type="Pfam" id="PF00085"/>
    </source>
</evidence>
<accession>A0AA42P694</accession>
<comment type="caution">
    <text evidence="2">The sequence shown here is derived from an EMBL/GenBank/DDBJ whole genome shotgun (WGS) entry which is preliminary data.</text>
</comment>
<dbReference type="SUPFAM" id="SSF52833">
    <property type="entry name" value="Thioredoxin-like"/>
    <property type="match status" value="1"/>
</dbReference>
<dbReference type="Pfam" id="PF00085">
    <property type="entry name" value="Thioredoxin"/>
    <property type="match status" value="1"/>
</dbReference>
<dbReference type="AlphaFoldDB" id="A0AA42P694"/>
<dbReference type="InterPro" id="IPR013766">
    <property type="entry name" value="Thioredoxin_domain"/>
</dbReference>
<dbReference type="CDD" id="cd02947">
    <property type="entry name" value="TRX_family"/>
    <property type="match status" value="1"/>
</dbReference>
<name>A0AA42P694_STUST</name>
<dbReference type="Proteomes" id="UP001158500">
    <property type="component" value="Unassembled WGS sequence"/>
</dbReference>
<dbReference type="InterPro" id="IPR036249">
    <property type="entry name" value="Thioredoxin-like_sf"/>
</dbReference>
<dbReference type="RefSeq" id="WP_108242099.1">
    <property type="nucleotide sequence ID" value="NZ_CP025149.2"/>
</dbReference>
<dbReference type="Gene3D" id="3.40.30.10">
    <property type="entry name" value="Glutaredoxin"/>
    <property type="match status" value="1"/>
</dbReference>
<reference evidence="2" key="1">
    <citation type="submission" date="2022-09" db="EMBL/GenBank/DDBJ databases">
        <title>Intensive care unit water sources are persistently colonized with multi-drug resistant bacteria and are the site of extensive horizontal gene transfer of antibiotic resistance genes.</title>
        <authorList>
            <person name="Diorio-Toth L."/>
        </authorList>
    </citation>
    <scope>NUCLEOTIDE SEQUENCE</scope>
    <source>
        <strain evidence="2">GD03947</strain>
    </source>
</reference>
<proteinExistence type="predicted"/>
<evidence type="ECO:0000313" key="2">
    <source>
        <dbReference type="EMBL" id="MDH1234505.1"/>
    </source>
</evidence>
<dbReference type="EMBL" id="JAOCAE010000001">
    <property type="protein sequence ID" value="MDH1234505.1"/>
    <property type="molecule type" value="Genomic_DNA"/>
</dbReference>